<name>A0A1D3L4W7_9EURY</name>
<dbReference type="Gene3D" id="3.30.1370.60">
    <property type="entry name" value="Hypothetical oxidoreductase yiak, domain 2"/>
    <property type="match status" value="1"/>
</dbReference>
<dbReference type="EC" id="1.1.1.337" evidence="3"/>
<dbReference type="GO" id="GO:0102443">
    <property type="term" value="F:L-2-hydroxycarboxylate dehydrogenase (NAD+) activity"/>
    <property type="evidence" value="ECO:0007669"/>
    <property type="project" value="UniProtKB-EC"/>
</dbReference>
<dbReference type="NCBIfam" id="NF040650">
    <property type="entry name" value="sulfolac_dhydr"/>
    <property type="match status" value="1"/>
</dbReference>
<dbReference type="InterPro" id="IPR053453">
    <property type="entry name" value="LDH2/MDH2_Oxidoreductase"/>
</dbReference>
<proteinExistence type="inferred from homology"/>
<sequence>MKIQIDAEKSLIIEILKRMDVSEEDAKIVADVTADADLKGFTSHGIGRFPQYIKGLKAGTIKTDTEIVVERETVSTALINGNHRFGHVVASRGMELAIEKAKETGIGLVGIHDSNHFGATGYYTDMALMEDMIGVAIANTEPAVAPLGGKEPIIGTNPIAIGMPSNKNYVSVDMATSASARGKLIEAMRKGERIPENVALDADGNPTTDPEAALKGSILPFGAHKGYALSFMIELMAGPLVGASFGKEVTGTAHPEEMCTKGDLIVAIDPSKFGDVETFKTEVDDFISEVKAPGNIFIPGDMEVRNVKRYKEEGVSLDDKLLSQLKEIADEVSLDLEEIIGGQ</sequence>
<dbReference type="GeneID" id="30412873"/>
<dbReference type="Proteomes" id="UP000094707">
    <property type="component" value="Chromosome I"/>
</dbReference>
<dbReference type="InterPro" id="IPR003767">
    <property type="entry name" value="Malate/L-lactate_DH-like"/>
</dbReference>
<protein>
    <submittedName>
        <fullName evidence="3">L-sulfolactate dehydrogenase</fullName>
        <ecNumber evidence="3">1.1.1.337</ecNumber>
    </submittedName>
</protein>
<dbReference type="Gene3D" id="1.10.1530.10">
    <property type="match status" value="1"/>
</dbReference>
<evidence type="ECO:0000256" key="1">
    <source>
        <dbReference type="ARBA" id="ARBA00006056"/>
    </source>
</evidence>
<comment type="similarity">
    <text evidence="1">Belongs to the LDH2/MDH2 oxidoreductase family.</text>
</comment>
<dbReference type="PANTHER" id="PTHR11091">
    <property type="entry name" value="OXIDOREDUCTASE-RELATED"/>
    <property type="match status" value="1"/>
</dbReference>
<dbReference type="PANTHER" id="PTHR11091:SF0">
    <property type="entry name" value="MALATE DEHYDROGENASE"/>
    <property type="match status" value="1"/>
</dbReference>
<keyword evidence="2 3" id="KW-0560">Oxidoreductase</keyword>
<dbReference type="InterPro" id="IPR036111">
    <property type="entry name" value="Mal/L-sulfo/L-lacto_DH-like_sf"/>
</dbReference>
<gene>
    <name evidence="3" type="primary">comC</name>
    <name evidence="3" type="ORF">MCBB_2038</name>
</gene>
<keyword evidence="4" id="KW-1185">Reference proteome</keyword>
<dbReference type="PATRIC" id="fig|129848.4.peg.2088"/>
<evidence type="ECO:0000313" key="4">
    <source>
        <dbReference type="Proteomes" id="UP000094707"/>
    </source>
</evidence>
<dbReference type="AlphaFoldDB" id="A0A1D3L4W7"/>
<dbReference type="InterPro" id="IPR043144">
    <property type="entry name" value="Mal/L-sulf/L-lact_DH-like_ah"/>
</dbReference>
<organism evidence="3 4">
    <name type="scientific">Methanobacterium congolense</name>
    <dbReference type="NCBI Taxonomy" id="118062"/>
    <lineage>
        <taxon>Archaea</taxon>
        <taxon>Methanobacteriati</taxon>
        <taxon>Methanobacteriota</taxon>
        <taxon>Methanomada group</taxon>
        <taxon>Methanobacteria</taxon>
        <taxon>Methanobacteriales</taxon>
        <taxon>Methanobacteriaceae</taxon>
        <taxon>Methanobacterium</taxon>
    </lineage>
</organism>
<dbReference type="SUPFAM" id="SSF89733">
    <property type="entry name" value="L-sulfolactate dehydrogenase-like"/>
    <property type="match status" value="1"/>
</dbReference>
<dbReference type="Pfam" id="PF02615">
    <property type="entry name" value="Ldh_2"/>
    <property type="match status" value="1"/>
</dbReference>
<dbReference type="EMBL" id="LT607756">
    <property type="protein sequence ID" value="SCG86586.1"/>
    <property type="molecule type" value="Genomic_DNA"/>
</dbReference>
<dbReference type="KEGG" id="mcub:MCBB_2038"/>
<evidence type="ECO:0000313" key="3">
    <source>
        <dbReference type="EMBL" id="SCG86586.1"/>
    </source>
</evidence>
<reference evidence="3 4" key="1">
    <citation type="submission" date="2016-08" db="EMBL/GenBank/DDBJ databases">
        <authorList>
            <person name="Seilhamer J.J."/>
        </authorList>
    </citation>
    <scope>NUCLEOTIDE SEQUENCE [LARGE SCALE GENOMIC DNA]</scope>
    <source>
        <strain evidence="3">Buetzberg</strain>
    </source>
</reference>
<dbReference type="InterPro" id="IPR043143">
    <property type="entry name" value="Mal/L-sulf/L-lact_DH-like_NADP"/>
</dbReference>
<dbReference type="OrthoDB" id="40552at2157"/>
<dbReference type="STRING" id="118062.MCBB_2038"/>
<accession>A0A1D3L4W7</accession>
<dbReference type="RefSeq" id="WP_071907636.1">
    <property type="nucleotide sequence ID" value="NZ_LT607756.1"/>
</dbReference>
<evidence type="ECO:0000256" key="2">
    <source>
        <dbReference type="ARBA" id="ARBA00023002"/>
    </source>
</evidence>